<evidence type="ECO:0000313" key="3">
    <source>
        <dbReference type="Proteomes" id="UP001436297"/>
    </source>
</evidence>
<evidence type="ECO:0000256" key="1">
    <source>
        <dbReference type="SAM" id="Phobius"/>
    </source>
</evidence>
<keyword evidence="1" id="KW-1133">Transmembrane helix</keyword>
<keyword evidence="1" id="KW-0812">Transmembrane</keyword>
<evidence type="ECO:0008006" key="4">
    <source>
        <dbReference type="Google" id="ProtNLM"/>
    </source>
</evidence>
<dbReference type="Proteomes" id="UP001436297">
    <property type="component" value="Chromosome"/>
</dbReference>
<feature type="transmembrane region" description="Helical" evidence="1">
    <location>
        <begin position="67"/>
        <end position="85"/>
    </location>
</feature>
<accession>A0ABZ3EE30</accession>
<keyword evidence="1" id="KW-0472">Membrane</keyword>
<gene>
    <name evidence="2" type="ORF">QQM35_01170</name>
</gene>
<protein>
    <recommendedName>
        <fullName evidence="4">Permease</fullName>
    </recommendedName>
</protein>
<sequence>MNKTLTQRTVILSILFGLFFCIFSYFSESHASIGNVILRGIIATIVFALLYYTLFSILNSPERKYKFGITIPICLLLAILLTAIFSAIKVGIIVGLIIGVLAGYIWEWIEKRKSGGDRQ</sequence>
<feature type="transmembrane region" description="Helical" evidence="1">
    <location>
        <begin position="9"/>
        <end position="27"/>
    </location>
</feature>
<evidence type="ECO:0000313" key="2">
    <source>
        <dbReference type="EMBL" id="XAF70757.1"/>
    </source>
</evidence>
<dbReference type="RefSeq" id="WP_251517818.1">
    <property type="nucleotide sequence ID" value="NZ_CP128355.1"/>
</dbReference>
<feature type="transmembrane region" description="Helical" evidence="1">
    <location>
        <begin position="33"/>
        <end position="55"/>
    </location>
</feature>
<keyword evidence="3" id="KW-1185">Reference proteome</keyword>
<reference evidence="2 3" key="1">
    <citation type="journal article" date="2024" name="Pathogens">
        <title>Staphylococcus hsinchuensis sp. nov., Isolated from Soymilk.</title>
        <authorList>
            <person name="Wang Y.T."/>
            <person name="Lin Y.C."/>
            <person name="Hsieh Y.H."/>
            <person name="Lin Y.T."/>
            <person name="Hamada M."/>
            <person name="Chen C.C."/>
            <person name="Liou J.S."/>
            <person name="Lee A.Y."/>
            <person name="Zhang W.L."/>
            <person name="Chen Y.T."/>
            <person name="Huang C.H."/>
        </authorList>
    </citation>
    <scope>NUCLEOTIDE SEQUENCE [LARGE SCALE GENOMIC DNA]</scope>
    <source>
        <strain evidence="2 3">H164</strain>
    </source>
</reference>
<organism evidence="2 3">
    <name type="scientific">Staphylococcus hsinchuensis</name>
    <dbReference type="NCBI Taxonomy" id="3051183"/>
    <lineage>
        <taxon>Bacteria</taxon>
        <taxon>Bacillati</taxon>
        <taxon>Bacillota</taxon>
        <taxon>Bacilli</taxon>
        <taxon>Bacillales</taxon>
        <taxon>Staphylococcaceae</taxon>
        <taxon>Staphylococcus</taxon>
    </lineage>
</organism>
<dbReference type="EMBL" id="CP128355">
    <property type="protein sequence ID" value="XAF70757.1"/>
    <property type="molecule type" value="Genomic_DNA"/>
</dbReference>
<proteinExistence type="predicted"/>
<name>A0ABZ3EE30_9STAP</name>
<feature type="transmembrane region" description="Helical" evidence="1">
    <location>
        <begin position="91"/>
        <end position="109"/>
    </location>
</feature>